<dbReference type="AlphaFoldDB" id="A0A367VMU6"/>
<proteinExistence type="predicted"/>
<protein>
    <submittedName>
        <fullName evidence="1">Uncharacterized protein</fullName>
    </submittedName>
</protein>
<reference evidence="1 2" key="1">
    <citation type="submission" date="2014-07" db="EMBL/GenBank/DDBJ databases">
        <title>Draft genome sequence of Thalassospira profundimaris R8-17.</title>
        <authorList>
            <person name="Lai Q."/>
            <person name="Shao Z."/>
        </authorList>
    </citation>
    <scope>NUCLEOTIDE SEQUENCE [LARGE SCALE GENOMIC DNA]</scope>
    <source>
        <strain evidence="1 2">R8-17</strain>
    </source>
</reference>
<organism evidence="1 2">
    <name type="scientific">Thalassospira profundimaris</name>
    <dbReference type="NCBI Taxonomy" id="502049"/>
    <lineage>
        <taxon>Bacteria</taxon>
        <taxon>Pseudomonadati</taxon>
        <taxon>Pseudomonadota</taxon>
        <taxon>Alphaproteobacteria</taxon>
        <taxon>Rhodospirillales</taxon>
        <taxon>Thalassospiraceae</taxon>
        <taxon>Thalassospira</taxon>
    </lineage>
</organism>
<name>A0A367VMU6_9PROT</name>
<dbReference type="Proteomes" id="UP000253061">
    <property type="component" value="Unassembled WGS sequence"/>
</dbReference>
<accession>A0A367VMU6</accession>
<gene>
    <name evidence="1" type="ORF">TH6_02885</name>
</gene>
<evidence type="ECO:0000313" key="1">
    <source>
        <dbReference type="EMBL" id="RCK25570.1"/>
    </source>
</evidence>
<sequence>MDAQQALIRAVLILFVGISAILFAPQMAVAANDSFPAHSAEISDLGIDHQHDLTSCCPQVSCHSTSAILTEFSLPVSEFSSVQNGREEASLRSVTQSWIFQPPIF</sequence>
<comment type="caution">
    <text evidence="1">The sequence shown here is derived from an EMBL/GenBank/DDBJ whole genome shotgun (WGS) entry which is preliminary data.</text>
</comment>
<dbReference type="EMBL" id="JPWB01000001">
    <property type="protein sequence ID" value="RCK25570.1"/>
    <property type="molecule type" value="Genomic_DNA"/>
</dbReference>
<dbReference type="RefSeq" id="WP_062956359.1">
    <property type="nucleotide sequence ID" value="NZ_JPWB01000001.1"/>
</dbReference>
<evidence type="ECO:0000313" key="2">
    <source>
        <dbReference type="Proteomes" id="UP000253061"/>
    </source>
</evidence>